<gene>
    <name evidence="6" type="ORF">TeGR_g13591</name>
</gene>
<evidence type="ECO:0000313" key="7">
    <source>
        <dbReference type="Proteomes" id="UP001165060"/>
    </source>
</evidence>
<feature type="domain" description="Sulfatase N-terminal" evidence="5">
    <location>
        <begin position="3"/>
        <end position="362"/>
    </location>
</feature>
<name>A0ABQ6MYV9_9STRA</name>
<evidence type="ECO:0000256" key="1">
    <source>
        <dbReference type="ARBA" id="ARBA00008779"/>
    </source>
</evidence>
<dbReference type="PANTHER" id="PTHR42693:SF53">
    <property type="entry name" value="ENDO-4-O-SULFATASE"/>
    <property type="match status" value="1"/>
</dbReference>
<dbReference type="PANTHER" id="PTHR42693">
    <property type="entry name" value="ARYLSULFATASE FAMILY MEMBER"/>
    <property type="match status" value="1"/>
</dbReference>
<dbReference type="Pfam" id="PF00884">
    <property type="entry name" value="Sulfatase"/>
    <property type="match status" value="1"/>
</dbReference>
<dbReference type="InterPro" id="IPR017850">
    <property type="entry name" value="Alkaline_phosphatase_core_sf"/>
</dbReference>
<evidence type="ECO:0000313" key="6">
    <source>
        <dbReference type="EMBL" id="GMI35569.1"/>
    </source>
</evidence>
<dbReference type="InterPro" id="IPR000917">
    <property type="entry name" value="Sulfatase_N"/>
</dbReference>
<protein>
    <recommendedName>
        <fullName evidence="5">Sulfatase N-terminal domain-containing protein</fullName>
    </recommendedName>
</protein>
<keyword evidence="3" id="KW-0378">Hydrolase</keyword>
<comment type="caution">
    <text evidence="6">The sequence shown here is derived from an EMBL/GenBank/DDBJ whole genome shotgun (WGS) entry which is preliminary data.</text>
</comment>
<sequence>MPPHILLLLTDQFRYDSWSPTLTPNLHSLATSGVNFPHAYASTPTCTPSRSGILTGRSPWNHGMLAYNSEIDCEAYPTTIPEVLSQAGYKSYVSGKDHFGTHDDGTPVTHGYEHLSLYDGLTEENDDYDQFFDAKMPGENPKATCDLDWNMWAACPYVYDESLHPTAWTTDTAIDYMDAFFSNSTSADSSMFLKLSYHRPHSPYDPPARLFDRFLNDSSLVPDRFVNNTSWDSAYFQNFTTDPEEMNKSAWNGDPGEEAARHTRAGYLASIAFVDEGVGRVLEYLENNNLRDDFFILWAADHGDMNGDHNLWRKGYPWEASARVPFVISPDKNTRATAPGTVSKGVVEMRDIAPTLFDVAGVLGEVQAADPMMNGASLLGLLSGEEETVRDFVDMEHGQLYDEKVHWSGLVDAEMKFIFNAFDASMQLFNLTADPNETHDLAPLEEYADELEKWRSRMVKQFQEEGRGEDWVSAEGELVQRAQSTTLGPNYPCL</sequence>
<proteinExistence type="inferred from homology"/>
<evidence type="ECO:0000259" key="5">
    <source>
        <dbReference type="Pfam" id="PF00884"/>
    </source>
</evidence>
<evidence type="ECO:0000256" key="4">
    <source>
        <dbReference type="ARBA" id="ARBA00022837"/>
    </source>
</evidence>
<dbReference type="EMBL" id="BRYB01001881">
    <property type="protein sequence ID" value="GMI35569.1"/>
    <property type="molecule type" value="Genomic_DNA"/>
</dbReference>
<keyword evidence="2" id="KW-0479">Metal-binding</keyword>
<dbReference type="InterPro" id="IPR024607">
    <property type="entry name" value="Sulfatase_CS"/>
</dbReference>
<keyword evidence="4" id="KW-0106">Calcium</keyword>
<organism evidence="6 7">
    <name type="scientific">Tetraparma gracilis</name>
    <dbReference type="NCBI Taxonomy" id="2962635"/>
    <lineage>
        <taxon>Eukaryota</taxon>
        <taxon>Sar</taxon>
        <taxon>Stramenopiles</taxon>
        <taxon>Ochrophyta</taxon>
        <taxon>Bolidophyceae</taxon>
        <taxon>Parmales</taxon>
        <taxon>Triparmaceae</taxon>
        <taxon>Tetraparma</taxon>
    </lineage>
</organism>
<dbReference type="Gene3D" id="3.40.720.10">
    <property type="entry name" value="Alkaline Phosphatase, subunit A"/>
    <property type="match status" value="1"/>
</dbReference>
<evidence type="ECO:0000256" key="2">
    <source>
        <dbReference type="ARBA" id="ARBA00022723"/>
    </source>
</evidence>
<comment type="similarity">
    <text evidence="1">Belongs to the sulfatase family.</text>
</comment>
<keyword evidence="7" id="KW-1185">Reference proteome</keyword>
<dbReference type="SUPFAM" id="SSF53649">
    <property type="entry name" value="Alkaline phosphatase-like"/>
    <property type="match status" value="1"/>
</dbReference>
<dbReference type="InterPro" id="IPR050738">
    <property type="entry name" value="Sulfatase"/>
</dbReference>
<evidence type="ECO:0000256" key="3">
    <source>
        <dbReference type="ARBA" id="ARBA00022801"/>
    </source>
</evidence>
<dbReference type="Proteomes" id="UP001165060">
    <property type="component" value="Unassembled WGS sequence"/>
</dbReference>
<dbReference type="PROSITE" id="PS00523">
    <property type="entry name" value="SULFATASE_1"/>
    <property type="match status" value="1"/>
</dbReference>
<reference evidence="6 7" key="1">
    <citation type="journal article" date="2023" name="Commun. Biol.">
        <title>Genome analysis of Parmales, the sister group of diatoms, reveals the evolutionary specialization of diatoms from phago-mixotrophs to photoautotrophs.</title>
        <authorList>
            <person name="Ban H."/>
            <person name="Sato S."/>
            <person name="Yoshikawa S."/>
            <person name="Yamada K."/>
            <person name="Nakamura Y."/>
            <person name="Ichinomiya M."/>
            <person name="Sato N."/>
            <person name="Blanc-Mathieu R."/>
            <person name="Endo H."/>
            <person name="Kuwata A."/>
            <person name="Ogata H."/>
        </authorList>
    </citation>
    <scope>NUCLEOTIDE SEQUENCE [LARGE SCALE GENOMIC DNA]</scope>
</reference>
<accession>A0ABQ6MYV9</accession>